<organism evidence="9 10">
    <name type="scientific">Phaeovulum vinaykumarii</name>
    <dbReference type="NCBI Taxonomy" id="407234"/>
    <lineage>
        <taxon>Bacteria</taxon>
        <taxon>Pseudomonadati</taxon>
        <taxon>Pseudomonadota</taxon>
        <taxon>Alphaproteobacteria</taxon>
        <taxon>Rhodobacterales</taxon>
        <taxon>Paracoccaceae</taxon>
        <taxon>Phaeovulum</taxon>
    </lineage>
</organism>
<dbReference type="Gene3D" id="3.40.50.2300">
    <property type="match status" value="1"/>
</dbReference>
<name>A0A1N7LJ65_9RHOB</name>
<evidence type="ECO:0000256" key="3">
    <source>
        <dbReference type="ARBA" id="ARBA00023015"/>
    </source>
</evidence>
<dbReference type="InterPro" id="IPR050595">
    <property type="entry name" value="Bact_response_regulator"/>
</dbReference>
<feature type="region of interest" description="Disordered" evidence="7">
    <location>
        <begin position="1"/>
        <end position="24"/>
    </location>
</feature>
<gene>
    <name evidence="9" type="ORF">SAMN05421795_103107</name>
</gene>
<evidence type="ECO:0000256" key="4">
    <source>
        <dbReference type="ARBA" id="ARBA00023125"/>
    </source>
</evidence>
<reference evidence="10" key="1">
    <citation type="submission" date="2017-01" db="EMBL/GenBank/DDBJ databases">
        <authorList>
            <person name="Varghese N."/>
            <person name="Submissions S."/>
        </authorList>
    </citation>
    <scope>NUCLEOTIDE SEQUENCE [LARGE SCALE GENOMIC DNA]</scope>
    <source>
        <strain evidence="10">DSM 18714</strain>
    </source>
</reference>
<dbReference type="OrthoDB" id="9801602at2"/>
<protein>
    <submittedName>
        <fullName evidence="9">Response regulator receiver domain-containing protein</fullName>
    </submittedName>
</protein>
<dbReference type="EMBL" id="FTOM01000003">
    <property type="protein sequence ID" value="SIS73801.1"/>
    <property type="molecule type" value="Genomic_DNA"/>
</dbReference>
<evidence type="ECO:0000256" key="2">
    <source>
        <dbReference type="ARBA" id="ARBA00023012"/>
    </source>
</evidence>
<sequence length="167" mass="16941">MRSGRTDAALSGVRAPAGRGGAGGAPARRLLLVEDETNIAEAIRFLLSRDGWEVMHCRDGAAALAALAEARPDVVVLDFMLPGRSGLEILGALRARPESAGLPVLMLTARGQARDREAALRAGASAFLAKPFANEALLAAVRGLLDAARAAASAVSATPPGPAAGQG</sequence>
<dbReference type="FunFam" id="3.40.50.2300:FF:000001">
    <property type="entry name" value="DNA-binding response regulator PhoB"/>
    <property type="match status" value="1"/>
</dbReference>
<dbReference type="PROSITE" id="PS50110">
    <property type="entry name" value="RESPONSE_REGULATORY"/>
    <property type="match status" value="1"/>
</dbReference>
<feature type="domain" description="Response regulatory" evidence="8">
    <location>
        <begin position="29"/>
        <end position="145"/>
    </location>
</feature>
<dbReference type="RefSeq" id="WP_083947689.1">
    <property type="nucleotide sequence ID" value="NZ_FTOM01000003.1"/>
</dbReference>
<keyword evidence="1 6" id="KW-0597">Phosphoprotein</keyword>
<dbReference type="PANTHER" id="PTHR44591">
    <property type="entry name" value="STRESS RESPONSE REGULATOR PROTEIN 1"/>
    <property type="match status" value="1"/>
</dbReference>
<dbReference type="SMART" id="SM00448">
    <property type="entry name" value="REC"/>
    <property type="match status" value="1"/>
</dbReference>
<dbReference type="InterPro" id="IPR001789">
    <property type="entry name" value="Sig_transdc_resp-reg_receiver"/>
</dbReference>
<evidence type="ECO:0000313" key="9">
    <source>
        <dbReference type="EMBL" id="SIS73801.1"/>
    </source>
</evidence>
<dbReference type="Proteomes" id="UP000186098">
    <property type="component" value="Unassembled WGS sequence"/>
</dbReference>
<keyword evidence="2" id="KW-0902">Two-component regulatory system</keyword>
<accession>A0A1N7LJ65</accession>
<evidence type="ECO:0000313" key="10">
    <source>
        <dbReference type="Proteomes" id="UP000186098"/>
    </source>
</evidence>
<evidence type="ECO:0000259" key="8">
    <source>
        <dbReference type="PROSITE" id="PS50110"/>
    </source>
</evidence>
<dbReference type="GO" id="GO:0000160">
    <property type="term" value="P:phosphorelay signal transduction system"/>
    <property type="evidence" value="ECO:0007669"/>
    <property type="project" value="UniProtKB-KW"/>
</dbReference>
<keyword evidence="4" id="KW-0238">DNA-binding</keyword>
<dbReference type="STRING" id="407234.SAMN05421795_103107"/>
<evidence type="ECO:0000256" key="7">
    <source>
        <dbReference type="SAM" id="MobiDB-lite"/>
    </source>
</evidence>
<dbReference type="PANTHER" id="PTHR44591:SF3">
    <property type="entry name" value="RESPONSE REGULATORY DOMAIN-CONTAINING PROTEIN"/>
    <property type="match status" value="1"/>
</dbReference>
<dbReference type="GO" id="GO:0003677">
    <property type="term" value="F:DNA binding"/>
    <property type="evidence" value="ECO:0007669"/>
    <property type="project" value="UniProtKB-KW"/>
</dbReference>
<feature type="modified residue" description="4-aspartylphosphate" evidence="6">
    <location>
        <position position="78"/>
    </location>
</feature>
<dbReference type="Pfam" id="PF00072">
    <property type="entry name" value="Response_reg"/>
    <property type="match status" value="1"/>
</dbReference>
<dbReference type="SUPFAM" id="SSF52172">
    <property type="entry name" value="CheY-like"/>
    <property type="match status" value="1"/>
</dbReference>
<dbReference type="InterPro" id="IPR011006">
    <property type="entry name" value="CheY-like_superfamily"/>
</dbReference>
<evidence type="ECO:0000256" key="5">
    <source>
        <dbReference type="ARBA" id="ARBA00023163"/>
    </source>
</evidence>
<dbReference type="CDD" id="cd17574">
    <property type="entry name" value="REC_OmpR"/>
    <property type="match status" value="1"/>
</dbReference>
<dbReference type="AlphaFoldDB" id="A0A1N7LJ65"/>
<evidence type="ECO:0000256" key="1">
    <source>
        <dbReference type="ARBA" id="ARBA00022553"/>
    </source>
</evidence>
<evidence type="ECO:0000256" key="6">
    <source>
        <dbReference type="PROSITE-ProRule" id="PRU00169"/>
    </source>
</evidence>
<keyword evidence="5" id="KW-0804">Transcription</keyword>
<proteinExistence type="predicted"/>
<keyword evidence="3" id="KW-0805">Transcription regulation</keyword>
<keyword evidence="10" id="KW-1185">Reference proteome</keyword>